<dbReference type="GO" id="GO:0051213">
    <property type="term" value="F:dioxygenase activity"/>
    <property type="evidence" value="ECO:0007669"/>
    <property type="project" value="UniProtKB-KW"/>
</dbReference>
<dbReference type="Pfam" id="PF19112">
    <property type="entry name" value="VanA_C"/>
    <property type="match status" value="1"/>
</dbReference>
<gene>
    <name evidence="3" type="ORF">ABVK50_31675</name>
</gene>
<organism evidence="3">
    <name type="scientific">Mesorhizobium sp. WSM2240</name>
    <dbReference type="NCBI Taxonomy" id="3228851"/>
    <lineage>
        <taxon>Bacteria</taxon>
        <taxon>Pseudomonadati</taxon>
        <taxon>Pseudomonadota</taxon>
        <taxon>Alphaproteobacteria</taxon>
        <taxon>Hyphomicrobiales</taxon>
        <taxon>Phyllobacteriaceae</taxon>
        <taxon>Mesorhizobium</taxon>
    </lineage>
</organism>
<dbReference type="EMBL" id="CP159256">
    <property type="protein sequence ID" value="XCG52656.1"/>
    <property type="molecule type" value="Genomic_DNA"/>
</dbReference>
<proteinExistence type="predicted"/>
<dbReference type="PANTHER" id="PTHR21266">
    <property type="entry name" value="IRON-SULFUR DOMAIN CONTAINING PROTEIN"/>
    <property type="match status" value="1"/>
</dbReference>
<evidence type="ECO:0000259" key="2">
    <source>
        <dbReference type="Pfam" id="PF19112"/>
    </source>
</evidence>
<reference evidence="3" key="1">
    <citation type="submission" date="2024-06" db="EMBL/GenBank/DDBJ databases">
        <title>Mesorhizobium karijinii sp. nov., a symbiont of the iconic Swainsona formosa from arid Australia.</title>
        <authorList>
            <person name="Hill Y.J."/>
            <person name="Watkin E.L.J."/>
            <person name="O'Hara G.W."/>
            <person name="Terpolilli J."/>
            <person name="Tye M.L."/>
            <person name="Kohlmeier M.G."/>
        </authorList>
    </citation>
    <scope>NUCLEOTIDE SEQUENCE</scope>
    <source>
        <strain evidence="3">WSM2240</strain>
        <plasmid evidence="3">pMk2240A</plasmid>
    </source>
</reference>
<sequence length="301" mass="33743">MNTTKCTDPVILNLWHPIGAIDEMPVGIVVETVLLEERVSLAKSADDTVAIWRSRSPLRAGDKVDIASISDRLPAKIAYGYAWTSLGSPLQDIFPIPEYAEADRRKLNAATIGVNVSAPRAIENFLDMGHFPYVHTDILGVEPHTEVKEYDVEISVDRDEILATRCRFFQPMASTASDGGADVDYVYRVPHPYCSVLYKSSPVDETRRDVIAVFLQPVDQEHVRAHMMLCVLDEDNEDRVIKRFQQTIFGQDKPILENQVPKRLPLDPRAETPIRADKSAIAYRRWLSQKGVTYGVIPAAA</sequence>
<geneLocation type="plasmid" evidence="3">
    <name>pMk2240A</name>
</geneLocation>
<keyword evidence="3" id="KW-0614">Plasmid</keyword>
<dbReference type="SUPFAM" id="SSF55961">
    <property type="entry name" value="Bet v1-like"/>
    <property type="match status" value="1"/>
</dbReference>
<keyword evidence="1 3" id="KW-0560">Oxidoreductase</keyword>
<dbReference type="InterPro" id="IPR050584">
    <property type="entry name" value="Cholesterol_7-desaturase"/>
</dbReference>
<dbReference type="InterPro" id="IPR044043">
    <property type="entry name" value="VanA_C_cat"/>
</dbReference>
<evidence type="ECO:0000313" key="3">
    <source>
        <dbReference type="EMBL" id="XCG52656.1"/>
    </source>
</evidence>
<accession>A0AAU8D1B9</accession>
<dbReference type="EC" id="1.14.13.-" evidence="3"/>
<feature type="domain" description="Vanillate O-demethylase oxygenase-like C-terminal catalytic" evidence="2">
    <location>
        <begin position="115"/>
        <end position="289"/>
    </location>
</feature>
<dbReference type="AlphaFoldDB" id="A0AAU8D1B9"/>
<dbReference type="Gene3D" id="3.90.380.10">
    <property type="entry name" value="Naphthalene 1,2-dioxygenase Alpha Subunit, Chain A, domain 1"/>
    <property type="match status" value="1"/>
</dbReference>
<dbReference type="RefSeq" id="WP_353646884.1">
    <property type="nucleotide sequence ID" value="NZ_CP159256.1"/>
</dbReference>
<protein>
    <submittedName>
        <fullName evidence="3">Aromatic ring-hydroxylating dioxygenase subunit alpha</fullName>
        <ecNumber evidence="3">1.14.13.-</ecNumber>
    </submittedName>
</protein>
<dbReference type="PANTHER" id="PTHR21266:SF60">
    <property type="entry name" value="3-KETOSTEROID-9-ALPHA-MONOOXYGENASE, OXYGENASE COMPONENT"/>
    <property type="match status" value="1"/>
</dbReference>
<keyword evidence="3" id="KW-0223">Dioxygenase</keyword>
<evidence type="ECO:0000256" key="1">
    <source>
        <dbReference type="ARBA" id="ARBA00023002"/>
    </source>
</evidence>
<name>A0AAU8D1B9_9HYPH</name>